<comment type="caution">
    <text evidence="2">The sequence shown here is derived from an EMBL/GenBank/DDBJ whole genome shotgun (WGS) entry which is preliminary data.</text>
</comment>
<keyword evidence="1" id="KW-1133">Transmembrane helix</keyword>
<gene>
    <name evidence="2" type="ORF">N780_19905</name>
</gene>
<keyword evidence="1" id="KW-0472">Membrane</keyword>
<evidence type="ECO:0000256" key="1">
    <source>
        <dbReference type="SAM" id="Phobius"/>
    </source>
</evidence>
<protein>
    <submittedName>
        <fullName evidence="2">Uncharacterized protein</fullName>
    </submittedName>
</protein>
<keyword evidence="1" id="KW-0812">Transmembrane</keyword>
<evidence type="ECO:0000313" key="2">
    <source>
        <dbReference type="EMBL" id="KGP91517.1"/>
    </source>
</evidence>
<proteinExistence type="predicted"/>
<dbReference type="EMBL" id="AVBG01000006">
    <property type="protein sequence ID" value="KGP91517.1"/>
    <property type="molecule type" value="Genomic_DNA"/>
</dbReference>
<dbReference type="AlphaFoldDB" id="A0A0A2UT90"/>
<accession>A0A0A2UT90</accession>
<dbReference type="Proteomes" id="UP000030153">
    <property type="component" value="Unassembled WGS sequence"/>
</dbReference>
<evidence type="ECO:0000313" key="3">
    <source>
        <dbReference type="Proteomes" id="UP000030153"/>
    </source>
</evidence>
<keyword evidence="3" id="KW-1185">Reference proteome</keyword>
<name>A0A0A2UT90_9BACI</name>
<reference evidence="2 3" key="1">
    <citation type="submission" date="2013-08" db="EMBL/GenBank/DDBJ databases">
        <title>Genome of Pontibacillus chungwhensis.</title>
        <authorList>
            <person name="Wang Q."/>
            <person name="Wang G."/>
        </authorList>
    </citation>
    <scope>NUCLEOTIDE SEQUENCE [LARGE SCALE GENOMIC DNA]</scope>
    <source>
        <strain evidence="2 3">BH030062</strain>
    </source>
</reference>
<sequence>MIRNPLDQTFDQERVIFVKESFIRAGDLTIEGFCAVFGIWVMQKALIMWVYDLLLRLNNENVTDRASL</sequence>
<feature type="transmembrane region" description="Helical" evidence="1">
    <location>
        <begin position="28"/>
        <end position="51"/>
    </location>
</feature>
<organism evidence="2 3">
    <name type="scientific">Pontibacillus chungwhensis BH030062</name>
    <dbReference type="NCBI Taxonomy" id="1385513"/>
    <lineage>
        <taxon>Bacteria</taxon>
        <taxon>Bacillati</taxon>
        <taxon>Bacillota</taxon>
        <taxon>Bacilli</taxon>
        <taxon>Bacillales</taxon>
        <taxon>Bacillaceae</taxon>
        <taxon>Pontibacillus</taxon>
    </lineage>
</organism>